<comment type="caution">
    <text evidence="2">The sequence shown here is derived from an EMBL/GenBank/DDBJ whole genome shotgun (WGS) entry which is preliminary data.</text>
</comment>
<sequence length="200" mass="22286">MTETPKRREDRSLDAGALRALAHPLRVQLFDILSQYGPQTASSLAERTGESSGATSYHLRALAKQDLIREIPDRGSARERWWERADKSVSFDSPEAMASPAGRSATQLIMNEFLGRRQQQLMRHVNEAIADPDKEDDVAAIISTANIHLTPDQAKDMIRRLSEIVDEVVASARGHEEDPDRLPFTVRVDAFALPEDGDGR</sequence>
<proteinExistence type="predicted"/>
<accession>A0A4R5YGB2</accession>
<dbReference type="SMART" id="SM00418">
    <property type="entry name" value="HTH_ARSR"/>
    <property type="match status" value="1"/>
</dbReference>
<dbReference type="InterPro" id="IPR011991">
    <property type="entry name" value="ArsR-like_HTH"/>
</dbReference>
<dbReference type="InterPro" id="IPR036390">
    <property type="entry name" value="WH_DNA-bd_sf"/>
</dbReference>
<dbReference type="Proteomes" id="UP000295633">
    <property type="component" value="Unassembled WGS sequence"/>
</dbReference>
<dbReference type="STRING" id="273677.BW34_00191"/>
<evidence type="ECO:0000313" key="3">
    <source>
        <dbReference type="Proteomes" id="UP000295633"/>
    </source>
</evidence>
<name>A0A4R5YGB2_9MICO</name>
<dbReference type="GO" id="GO:0003700">
    <property type="term" value="F:DNA-binding transcription factor activity"/>
    <property type="evidence" value="ECO:0007669"/>
    <property type="project" value="InterPro"/>
</dbReference>
<dbReference type="InterPro" id="IPR036388">
    <property type="entry name" value="WH-like_DNA-bd_sf"/>
</dbReference>
<protein>
    <submittedName>
        <fullName evidence="2">ArsR family transcriptional regulator</fullName>
    </submittedName>
</protein>
<dbReference type="AlphaFoldDB" id="A0A4R5YGB2"/>
<dbReference type="RefSeq" id="WP_091353069.1">
    <property type="nucleotide sequence ID" value="NZ_SMZX01000002.1"/>
</dbReference>
<gene>
    <name evidence="2" type="ORF">E2R54_08765</name>
</gene>
<evidence type="ECO:0000313" key="2">
    <source>
        <dbReference type="EMBL" id="TDL43319.1"/>
    </source>
</evidence>
<dbReference type="EMBL" id="SMZX01000002">
    <property type="protein sequence ID" value="TDL43319.1"/>
    <property type="molecule type" value="Genomic_DNA"/>
</dbReference>
<evidence type="ECO:0000259" key="1">
    <source>
        <dbReference type="SMART" id="SM00418"/>
    </source>
</evidence>
<reference evidence="2 3" key="1">
    <citation type="submission" date="2019-03" db="EMBL/GenBank/DDBJ databases">
        <title>Genome Sequencing and Assembly of Various Microbes Isolated from Partially Reclaimed Soil and Acid Mine Drainage (AMD) Site.</title>
        <authorList>
            <person name="Steinbock B."/>
            <person name="Bechtold R."/>
            <person name="Sevigny J.L."/>
            <person name="Thomas D."/>
            <person name="Cuthill L.R."/>
            <person name="Aveiro Johannsen E.J."/>
            <person name="Thomas K."/>
            <person name="Ghosh A."/>
        </authorList>
    </citation>
    <scope>NUCLEOTIDE SEQUENCE [LARGE SCALE GENOMIC DNA]</scope>
    <source>
        <strain evidence="2 3">F-B2</strain>
    </source>
</reference>
<dbReference type="Pfam" id="PF12840">
    <property type="entry name" value="HTH_20"/>
    <property type="match status" value="1"/>
</dbReference>
<dbReference type="InterPro" id="IPR001845">
    <property type="entry name" value="HTH_ArsR_DNA-bd_dom"/>
</dbReference>
<dbReference type="CDD" id="cd00090">
    <property type="entry name" value="HTH_ARSR"/>
    <property type="match status" value="1"/>
</dbReference>
<feature type="domain" description="HTH arsR-type" evidence="1">
    <location>
        <begin position="16"/>
        <end position="103"/>
    </location>
</feature>
<organism evidence="2 3">
    <name type="scientific">Microbacterium oleivorans</name>
    <dbReference type="NCBI Taxonomy" id="273677"/>
    <lineage>
        <taxon>Bacteria</taxon>
        <taxon>Bacillati</taxon>
        <taxon>Actinomycetota</taxon>
        <taxon>Actinomycetes</taxon>
        <taxon>Micrococcales</taxon>
        <taxon>Microbacteriaceae</taxon>
        <taxon>Microbacterium</taxon>
    </lineage>
</organism>
<dbReference type="SUPFAM" id="SSF46785">
    <property type="entry name" value="Winged helix' DNA-binding domain"/>
    <property type="match status" value="1"/>
</dbReference>
<dbReference type="Gene3D" id="1.10.10.10">
    <property type="entry name" value="Winged helix-like DNA-binding domain superfamily/Winged helix DNA-binding domain"/>
    <property type="match status" value="1"/>
</dbReference>